<accession>A0A379S4Z7</accession>
<dbReference type="Proteomes" id="UP000254124">
    <property type="component" value="Unassembled WGS sequence"/>
</dbReference>
<dbReference type="EMBL" id="UGWZ01000001">
    <property type="protein sequence ID" value="SUG15936.1"/>
    <property type="molecule type" value="Genomic_DNA"/>
</dbReference>
<evidence type="ECO:0000256" key="1">
    <source>
        <dbReference type="SAM" id="MobiDB-lite"/>
    </source>
</evidence>
<dbReference type="Gene3D" id="2.40.50.100">
    <property type="match status" value="1"/>
</dbReference>
<evidence type="ECO:0000313" key="2">
    <source>
        <dbReference type="EMBL" id="SUG15936.1"/>
    </source>
</evidence>
<evidence type="ECO:0000313" key="3">
    <source>
        <dbReference type="Proteomes" id="UP000254124"/>
    </source>
</evidence>
<sequence>MLARRLAVSLKTLLVSIGDSVKKDQLLGVIDPEQAENQIKEVEATPDGAERGASAGGRRVETGAGHADAPAAVG</sequence>
<feature type="region of interest" description="Disordered" evidence="1">
    <location>
        <begin position="41"/>
        <end position="74"/>
    </location>
</feature>
<reference evidence="2 3" key="1">
    <citation type="submission" date="2018-06" db="EMBL/GenBank/DDBJ databases">
        <authorList>
            <consortium name="Pathogen Informatics"/>
            <person name="Doyle S."/>
        </authorList>
    </citation>
    <scope>NUCLEOTIDE SEQUENCE [LARGE SCALE GENOMIC DNA]</scope>
    <source>
        <strain evidence="2 3">NCTC7295</strain>
    </source>
</reference>
<name>A0A379S4Z7_SALER</name>
<organism evidence="2 3">
    <name type="scientific">Salmonella enterica subsp. arizonae</name>
    <dbReference type="NCBI Taxonomy" id="59203"/>
    <lineage>
        <taxon>Bacteria</taxon>
        <taxon>Pseudomonadati</taxon>
        <taxon>Pseudomonadota</taxon>
        <taxon>Gammaproteobacteria</taxon>
        <taxon>Enterobacterales</taxon>
        <taxon>Enterobacteriaceae</taxon>
        <taxon>Salmonella</taxon>
    </lineage>
</organism>
<proteinExistence type="predicted"/>
<protein>
    <submittedName>
        <fullName evidence="2">Macrolide-specific efflux protein MacA</fullName>
    </submittedName>
</protein>
<dbReference type="AlphaFoldDB" id="A0A379S4Z7"/>
<gene>
    <name evidence="2" type="primary">macA_3</name>
    <name evidence="2" type="ORF">NCTC7295_03626</name>
</gene>